<proteinExistence type="predicted"/>
<dbReference type="EMBL" id="VRLW01000002">
    <property type="protein sequence ID" value="KAA1257399.1"/>
    <property type="molecule type" value="Genomic_DNA"/>
</dbReference>
<reference evidence="1 2" key="1">
    <citation type="submission" date="2019-08" db="EMBL/GenBank/DDBJ databases">
        <title>Deep-cultivation of Planctomycetes and their phenomic and genomic characterization uncovers novel biology.</title>
        <authorList>
            <person name="Wiegand S."/>
            <person name="Jogler M."/>
            <person name="Boedeker C."/>
            <person name="Pinto D."/>
            <person name="Vollmers J."/>
            <person name="Rivas-Marin E."/>
            <person name="Kohn T."/>
            <person name="Peeters S.H."/>
            <person name="Heuer A."/>
            <person name="Rast P."/>
            <person name="Oberbeckmann S."/>
            <person name="Bunk B."/>
            <person name="Jeske O."/>
            <person name="Meyerdierks A."/>
            <person name="Storesund J.E."/>
            <person name="Kallscheuer N."/>
            <person name="Luecker S."/>
            <person name="Lage O.M."/>
            <person name="Pohl T."/>
            <person name="Merkel B.J."/>
            <person name="Hornburger P."/>
            <person name="Mueller R.-W."/>
            <person name="Bruemmer F."/>
            <person name="Labrenz M."/>
            <person name="Spormann A.M."/>
            <person name="Op Den Camp H."/>
            <person name="Overmann J."/>
            <person name="Amann R."/>
            <person name="Jetten M.S.M."/>
            <person name="Mascher T."/>
            <person name="Medema M.H."/>
            <person name="Devos D.P."/>
            <person name="Kaster A.-K."/>
            <person name="Ovreas L."/>
            <person name="Rohde M."/>
            <person name="Galperin M.Y."/>
            <person name="Jogler C."/>
        </authorList>
    </citation>
    <scope>NUCLEOTIDE SEQUENCE [LARGE SCALE GENOMIC DNA]</scope>
    <source>
        <strain evidence="1 2">LF1</strain>
    </source>
</reference>
<evidence type="ECO:0000313" key="1">
    <source>
        <dbReference type="EMBL" id="KAA1257399.1"/>
    </source>
</evidence>
<dbReference type="AlphaFoldDB" id="A0A5B1CCI3"/>
<gene>
    <name evidence="1" type="ORF">LF1_52480</name>
</gene>
<organism evidence="1 2">
    <name type="scientific">Rubripirellula obstinata</name>
    <dbReference type="NCBI Taxonomy" id="406547"/>
    <lineage>
        <taxon>Bacteria</taxon>
        <taxon>Pseudomonadati</taxon>
        <taxon>Planctomycetota</taxon>
        <taxon>Planctomycetia</taxon>
        <taxon>Pirellulales</taxon>
        <taxon>Pirellulaceae</taxon>
        <taxon>Rubripirellula</taxon>
    </lineage>
</organism>
<accession>A0A5B1CCI3</accession>
<sequence>MHTVIRLSRGHLLPASRPAGHNLRLDWLSAQLLQRLALLHLLATGLPNRYSGPNWSIPTVARVAGHRRSGTPAEHDPTLVMIRSPIPKTFTAIQSLIMWRRPVDVFCFAGYARSVMAASRRCFLLAQVMLDSHRCFRIVCSRSCASGLSLVSIAPHAAG</sequence>
<evidence type="ECO:0000313" key="2">
    <source>
        <dbReference type="Proteomes" id="UP000322699"/>
    </source>
</evidence>
<keyword evidence="2" id="KW-1185">Reference proteome</keyword>
<protein>
    <submittedName>
        <fullName evidence="1">Uncharacterized protein</fullName>
    </submittedName>
</protein>
<name>A0A5B1CCI3_9BACT</name>
<comment type="caution">
    <text evidence="1">The sequence shown here is derived from an EMBL/GenBank/DDBJ whole genome shotgun (WGS) entry which is preliminary data.</text>
</comment>
<dbReference type="Proteomes" id="UP000322699">
    <property type="component" value="Unassembled WGS sequence"/>
</dbReference>